<dbReference type="Gene3D" id="3.20.20.100">
    <property type="entry name" value="NADP-dependent oxidoreductase domain"/>
    <property type="match status" value="1"/>
</dbReference>
<evidence type="ECO:0000313" key="7">
    <source>
        <dbReference type="Proteomes" id="UP000694864"/>
    </source>
</evidence>
<keyword evidence="4" id="KW-1133">Transmembrane helix</keyword>
<evidence type="ECO:0000256" key="4">
    <source>
        <dbReference type="ARBA" id="ARBA00022989"/>
    </source>
</evidence>
<reference evidence="8" key="2">
    <citation type="submission" date="2025-08" db="UniProtKB">
        <authorList>
            <consortium name="RefSeq"/>
        </authorList>
    </citation>
    <scope>IDENTIFICATION</scope>
    <source>
        <tissue evidence="8">Leaf</tissue>
    </source>
</reference>
<gene>
    <name evidence="8" type="primary">LOC104719496</name>
</gene>
<dbReference type="SUPFAM" id="SSF51430">
    <property type="entry name" value="NAD(P)-linked oxidoreductase"/>
    <property type="match status" value="1"/>
</dbReference>
<evidence type="ECO:0000256" key="3">
    <source>
        <dbReference type="ARBA" id="ARBA00022692"/>
    </source>
</evidence>
<evidence type="ECO:0000313" key="8">
    <source>
        <dbReference type="RefSeq" id="XP_010435728.1"/>
    </source>
</evidence>
<dbReference type="GeneID" id="104719496"/>
<accession>A0ABM0U4L2</accession>
<evidence type="ECO:0000256" key="5">
    <source>
        <dbReference type="ARBA" id="ARBA00023136"/>
    </source>
</evidence>
<sequence length="114" mass="12824">MVRGIVGHMSKERRRDKVIHLSYLRSWRTKSDTGAKIPSVGLGTWQADPGLIGNAVEAAVKIGYRQIDCALISMATKKRLGLWMFDLAVIQQMQDLVPEPDRCVVGGVQPWRRH</sequence>
<proteinExistence type="inferred from homology"/>
<keyword evidence="5" id="KW-0472">Membrane</keyword>
<dbReference type="RefSeq" id="XP_010435728.1">
    <property type="nucleotide sequence ID" value="XM_010437426.2"/>
</dbReference>
<name>A0ABM0U4L2_CAMSA</name>
<keyword evidence="7" id="KW-1185">Reference proteome</keyword>
<reference evidence="7" key="1">
    <citation type="journal article" date="2014" name="Nat. Commun.">
        <title>The emerging biofuel crop Camelina sativa retains a highly undifferentiated hexaploid genome structure.</title>
        <authorList>
            <person name="Kagale S."/>
            <person name="Koh C."/>
            <person name="Nixon J."/>
            <person name="Bollina V."/>
            <person name="Clarke W.E."/>
            <person name="Tuteja R."/>
            <person name="Spillane C."/>
            <person name="Robinson S.J."/>
            <person name="Links M.G."/>
            <person name="Clarke C."/>
            <person name="Higgins E.E."/>
            <person name="Huebert T."/>
            <person name="Sharpe A.G."/>
            <person name="Parkin I.A."/>
        </authorList>
    </citation>
    <scope>NUCLEOTIDE SEQUENCE [LARGE SCALE GENOMIC DNA]</scope>
    <source>
        <strain evidence="7">cv. DH55</strain>
    </source>
</reference>
<dbReference type="InterPro" id="IPR009716">
    <property type="entry name" value="Ferroportin-1"/>
</dbReference>
<keyword evidence="2 6" id="KW-0813">Transport</keyword>
<evidence type="ECO:0000256" key="6">
    <source>
        <dbReference type="RuleBase" id="RU365065"/>
    </source>
</evidence>
<comment type="similarity">
    <text evidence="6">Belongs to the ferroportin (FP) (TC 2.A.100) family. SLC40A subfamily.</text>
</comment>
<protein>
    <recommendedName>
        <fullName evidence="6">Solute carrier family 40 member</fullName>
    </recommendedName>
</protein>
<evidence type="ECO:0000256" key="2">
    <source>
        <dbReference type="ARBA" id="ARBA00022448"/>
    </source>
</evidence>
<dbReference type="Proteomes" id="UP000694864">
    <property type="component" value="Chromosome 10"/>
</dbReference>
<dbReference type="InterPro" id="IPR036812">
    <property type="entry name" value="NAD(P)_OxRdtase_dom_sf"/>
</dbReference>
<comment type="subcellular location">
    <subcellularLocation>
        <location evidence="1 6">Membrane</location>
        <topology evidence="1 6">Multi-pass membrane protein</topology>
    </subcellularLocation>
</comment>
<dbReference type="Pfam" id="PF06963">
    <property type="entry name" value="FPN1"/>
    <property type="match status" value="1"/>
</dbReference>
<comment type="function">
    <text evidence="6">May be involved in iron transport and iron homeostasis.</text>
</comment>
<evidence type="ECO:0000256" key="1">
    <source>
        <dbReference type="ARBA" id="ARBA00004141"/>
    </source>
</evidence>
<keyword evidence="3" id="KW-0812">Transmembrane</keyword>
<keyword evidence="6" id="KW-0406">Ion transport</keyword>
<organism evidence="7 8">
    <name type="scientific">Camelina sativa</name>
    <name type="common">False flax</name>
    <name type="synonym">Myagrum sativum</name>
    <dbReference type="NCBI Taxonomy" id="90675"/>
    <lineage>
        <taxon>Eukaryota</taxon>
        <taxon>Viridiplantae</taxon>
        <taxon>Streptophyta</taxon>
        <taxon>Embryophyta</taxon>
        <taxon>Tracheophyta</taxon>
        <taxon>Spermatophyta</taxon>
        <taxon>Magnoliopsida</taxon>
        <taxon>eudicotyledons</taxon>
        <taxon>Gunneridae</taxon>
        <taxon>Pentapetalae</taxon>
        <taxon>rosids</taxon>
        <taxon>malvids</taxon>
        <taxon>Brassicales</taxon>
        <taxon>Brassicaceae</taxon>
        <taxon>Camelineae</taxon>
        <taxon>Camelina</taxon>
    </lineage>
</organism>